<keyword evidence="6" id="KW-0812">Transmembrane</keyword>
<evidence type="ECO:0000256" key="2">
    <source>
        <dbReference type="ARBA" id="ARBA00009450"/>
    </source>
</evidence>
<dbReference type="InterPro" id="IPR003715">
    <property type="entry name" value="Poly_export_N"/>
</dbReference>
<evidence type="ECO:0000256" key="4">
    <source>
        <dbReference type="ARBA" id="ARBA00022452"/>
    </source>
</evidence>
<keyword evidence="12" id="KW-0564">Palmitate</keyword>
<dbReference type="InterPro" id="IPR049712">
    <property type="entry name" value="Poly_export"/>
</dbReference>
<evidence type="ECO:0000256" key="13">
    <source>
        <dbReference type="ARBA" id="ARBA00023237"/>
    </source>
</evidence>
<dbReference type="GO" id="GO:0046930">
    <property type="term" value="C:pore complex"/>
    <property type="evidence" value="ECO:0007669"/>
    <property type="project" value="UniProtKB-KW"/>
</dbReference>
<dbReference type="GO" id="GO:0015288">
    <property type="term" value="F:porin activity"/>
    <property type="evidence" value="ECO:0007669"/>
    <property type="project" value="UniProtKB-KW"/>
</dbReference>
<dbReference type="Pfam" id="PF02563">
    <property type="entry name" value="Poly_export"/>
    <property type="match status" value="1"/>
</dbReference>
<evidence type="ECO:0000256" key="9">
    <source>
        <dbReference type="ARBA" id="ARBA00023065"/>
    </source>
</evidence>
<name>A0A0P0RCT7_9BURK</name>
<sequence>MIILNVQVLNSLNKSSAHAKQKIFCSSKLKVSIASAAIAMSSLLGGCAVAPGMRMSVANPQTGSDSAQTGSTSTAATLATPQIPITELDIDVIRRLQDERRKAQQLQVKLLSTGPQPYGVGAGDVLQIVVWDHPEIAAAVGATQSQSSTRPADPYAGFVVDQAGNLTYPYAGTMHVAGLRVEDVQRRLASALAQYFVNPQVTVRMASYRAHQVYVDGEVRTPGAVSVNDVPMSLYEAISRAGGFTESADQSDLLLVRNGVSHRVDLTQMVASGISPSRLYLQSGDLLRVVARDENDVYVMGEVTKPLSAIPRRTGRITLADALAQAGSVNSSTADASQMFVIRGSLSGTPEVFHLDGRSPVSMLVAKEFDLQPKDVVYVDGNGLVRFNRVLTLLIPAINAGLTAGLVAK</sequence>
<keyword evidence="3" id="KW-0813">Transport</keyword>
<dbReference type="EMBL" id="CP012747">
    <property type="protein sequence ID" value="ALL66220.1"/>
    <property type="molecule type" value="Genomic_DNA"/>
</dbReference>
<evidence type="ECO:0000256" key="12">
    <source>
        <dbReference type="ARBA" id="ARBA00023139"/>
    </source>
</evidence>
<evidence type="ECO:0000256" key="6">
    <source>
        <dbReference type="ARBA" id="ARBA00022692"/>
    </source>
</evidence>
<keyword evidence="10" id="KW-0626">Porin</keyword>
<evidence type="ECO:0000256" key="7">
    <source>
        <dbReference type="ARBA" id="ARBA00022729"/>
    </source>
</evidence>
<dbReference type="PANTHER" id="PTHR33619:SF3">
    <property type="entry name" value="POLYSACCHARIDE EXPORT PROTEIN GFCE-RELATED"/>
    <property type="match status" value="1"/>
</dbReference>
<accession>A0A0P0RCT7</accession>
<evidence type="ECO:0000259" key="16">
    <source>
        <dbReference type="Pfam" id="PF22461"/>
    </source>
</evidence>
<dbReference type="GO" id="GO:0015159">
    <property type="term" value="F:polysaccharide transmembrane transporter activity"/>
    <property type="evidence" value="ECO:0007669"/>
    <property type="project" value="InterPro"/>
</dbReference>
<feature type="domain" description="SLBB" evidence="16">
    <location>
        <begin position="212"/>
        <end position="289"/>
    </location>
</feature>
<feature type="domain" description="Polysaccharide export protein N-terminal" evidence="15">
    <location>
        <begin position="115"/>
        <end position="205"/>
    </location>
</feature>
<dbReference type="PANTHER" id="PTHR33619">
    <property type="entry name" value="POLYSACCHARIDE EXPORT PROTEIN GFCE-RELATED"/>
    <property type="match status" value="1"/>
</dbReference>
<evidence type="ECO:0000256" key="10">
    <source>
        <dbReference type="ARBA" id="ARBA00023114"/>
    </source>
</evidence>
<proteinExistence type="inferred from homology"/>
<evidence type="ECO:0000256" key="3">
    <source>
        <dbReference type="ARBA" id="ARBA00022448"/>
    </source>
</evidence>
<dbReference type="InterPro" id="IPR054765">
    <property type="entry name" value="SLBB_dom"/>
</dbReference>
<dbReference type="Proteomes" id="UP000019146">
    <property type="component" value="Chromosome 2"/>
</dbReference>
<evidence type="ECO:0000313" key="17">
    <source>
        <dbReference type="EMBL" id="ALL66220.1"/>
    </source>
</evidence>
<evidence type="ECO:0000256" key="5">
    <source>
        <dbReference type="ARBA" id="ARBA00022597"/>
    </source>
</evidence>
<keyword evidence="14 17" id="KW-0449">Lipoprotein</keyword>
<reference evidence="17 18" key="1">
    <citation type="journal article" date="2014" name="Genome Announc.">
        <title>Draft Genome Sequence of the Haloacid-Degrading Burkholderia caribensis Strain MBA4.</title>
        <authorList>
            <person name="Pan Y."/>
            <person name="Kong K.F."/>
            <person name="Tsang J.S."/>
        </authorList>
    </citation>
    <scope>NUCLEOTIDE SEQUENCE [LARGE SCALE GENOMIC DNA]</scope>
    <source>
        <strain evidence="17 18">MBA4</strain>
    </source>
</reference>
<keyword evidence="13" id="KW-0998">Cell outer membrane</keyword>
<keyword evidence="4" id="KW-1134">Transmembrane beta strand</keyword>
<dbReference type="KEGG" id="bcai:K788_0002742"/>
<dbReference type="GO" id="GO:0006811">
    <property type="term" value="P:monoatomic ion transport"/>
    <property type="evidence" value="ECO:0007669"/>
    <property type="project" value="UniProtKB-KW"/>
</dbReference>
<keyword evidence="5" id="KW-0762">Sugar transport</keyword>
<organism evidence="17 18">
    <name type="scientific">Paraburkholderia caribensis MBA4</name>
    <dbReference type="NCBI Taxonomy" id="1323664"/>
    <lineage>
        <taxon>Bacteria</taxon>
        <taxon>Pseudomonadati</taxon>
        <taxon>Pseudomonadota</taxon>
        <taxon>Betaproteobacteria</taxon>
        <taxon>Burkholderiales</taxon>
        <taxon>Burkholderiaceae</taxon>
        <taxon>Paraburkholderia</taxon>
    </lineage>
</organism>
<evidence type="ECO:0000256" key="8">
    <source>
        <dbReference type="ARBA" id="ARBA00023047"/>
    </source>
</evidence>
<evidence type="ECO:0000256" key="14">
    <source>
        <dbReference type="ARBA" id="ARBA00023288"/>
    </source>
</evidence>
<keyword evidence="9" id="KW-0406">Ion transport</keyword>
<comment type="subcellular location">
    <subcellularLocation>
        <location evidence="1">Cell outer membrane</location>
        <topology evidence="1">Multi-pass membrane protein</topology>
    </subcellularLocation>
</comment>
<feature type="domain" description="SLBB" evidence="16">
    <location>
        <begin position="296"/>
        <end position="379"/>
    </location>
</feature>
<dbReference type="GO" id="GO:0009279">
    <property type="term" value="C:cell outer membrane"/>
    <property type="evidence" value="ECO:0007669"/>
    <property type="project" value="UniProtKB-SubCell"/>
</dbReference>
<dbReference type="Gene3D" id="3.30.1950.10">
    <property type="entry name" value="wza like domain"/>
    <property type="match status" value="1"/>
</dbReference>
<evidence type="ECO:0000259" key="15">
    <source>
        <dbReference type="Pfam" id="PF02563"/>
    </source>
</evidence>
<evidence type="ECO:0000256" key="11">
    <source>
        <dbReference type="ARBA" id="ARBA00023136"/>
    </source>
</evidence>
<dbReference type="Gene3D" id="3.10.560.10">
    <property type="entry name" value="Outer membrane lipoprotein wza domain like"/>
    <property type="match status" value="2"/>
</dbReference>
<evidence type="ECO:0000313" key="18">
    <source>
        <dbReference type="Proteomes" id="UP000019146"/>
    </source>
</evidence>
<dbReference type="Pfam" id="PF22461">
    <property type="entry name" value="SLBB_2"/>
    <property type="match status" value="2"/>
</dbReference>
<keyword evidence="8" id="KW-0625">Polysaccharide transport</keyword>
<gene>
    <name evidence="17" type="ORF">K788_0002742</name>
</gene>
<keyword evidence="11" id="KW-0472">Membrane</keyword>
<keyword evidence="7" id="KW-0732">Signal</keyword>
<protein>
    <submittedName>
        <fullName evidence="17">Polysaccharide export lipoprotein Wza</fullName>
    </submittedName>
</protein>
<dbReference type="AlphaFoldDB" id="A0A0P0RCT7"/>
<evidence type="ECO:0000256" key="1">
    <source>
        <dbReference type="ARBA" id="ARBA00004571"/>
    </source>
</evidence>
<comment type="similarity">
    <text evidence="2">Belongs to the BexD/CtrA/VexA family.</text>
</comment>